<keyword evidence="2" id="KW-1185">Reference proteome</keyword>
<name>V2ULF5_9GAMM</name>
<dbReference type="Proteomes" id="UP000017404">
    <property type="component" value="Unassembled WGS sequence"/>
</dbReference>
<dbReference type="OrthoDB" id="6712456at2"/>
<accession>V2ULF5</accession>
<evidence type="ECO:0000313" key="1">
    <source>
        <dbReference type="EMBL" id="ESK55568.1"/>
    </source>
</evidence>
<dbReference type="PATRIC" id="fig|1120928.5.peg.1713"/>
<gene>
    <name evidence="1" type="ORF">F990_01682</name>
</gene>
<comment type="caution">
    <text evidence="1">The sequence shown here is derived from an EMBL/GenBank/DDBJ whole genome shotgun (WGS) entry which is preliminary data.</text>
</comment>
<sequence length="150" mass="18008">MQKTCDLFIPLLTNDPKLKYLSLFDNSFKYDEHSIYEGYLNLNIKRIKLIHFVGYFRTKGIHIFNVPIEYRDNKNINKAKGTKIAQKHANDNNFEVCFSEKQSVPLYWAYRIINDIQERVGGMVYIDKLDGHIWTIEEYEEYFYDYNNIL</sequence>
<proteinExistence type="predicted"/>
<protein>
    <submittedName>
        <fullName evidence="1">Uncharacterized protein</fullName>
    </submittedName>
</protein>
<organism evidence="1 2">
    <name type="scientific">Acinetobacter tjernbergiae DSM 14971 = CIP 107465</name>
    <dbReference type="NCBI Taxonomy" id="1120928"/>
    <lineage>
        <taxon>Bacteria</taxon>
        <taxon>Pseudomonadati</taxon>
        <taxon>Pseudomonadota</taxon>
        <taxon>Gammaproteobacteria</taxon>
        <taxon>Moraxellales</taxon>
        <taxon>Moraxellaceae</taxon>
        <taxon>Acinetobacter</taxon>
    </lineage>
</organism>
<dbReference type="AlphaFoldDB" id="V2ULF5"/>
<reference evidence="1 2" key="1">
    <citation type="submission" date="2013-10" db="EMBL/GenBank/DDBJ databases">
        <title>The Genome Sequence of Acinetobacter tjernbergiae CIP107465.</title>
        <authorList>
            <consortium name="The Broad Institute Genomics Platform"/>
            <consortium name="The Broad Institute Genome Sequencing Center for Infectious Disease"/>
            <person name="Cerqueira G."/>
            <person name="Feldgarden M."/>
            <person name="Courvalin P."/>
            <person name="Grillot-Courvalin C."/>
            <person name="Clermont D."/>
            <person name="Rocha E."/>
            <person name="Yoon E.-J."/>
            <person name="Nemec A."/>
            <person name="Young S.K."/>
            <person name="Zeng Q."/>
            <person name="Gargeya S."/>
            <person name="Fitzgerald M."/>
            <person name="Abouelleil A."/>
            <person name="Alvarado L."/>
            <person name="Berlin A.M."/>
            <person name="Chapman S.B."/>
            <person name="Gainer-Dewar J."/>
            <person name="Goldberg J."/>
            <person name="Gnerre S."/>
            <person name="Griggs A."/>
            <person name="Gujja S."/>
            <person name="Hansen M."/>
            <person name="Howarth C."/>
            <person name="Imamovic A."/>
            <person name="Ireland A."/>
            <person name="Larimer J."/>
            <person name="McCowan C."/>
            <person name="Murphy C."/>
            <person name="Pearson M."/>
            <person name="Poon T.W."/>
            <person name="Priest M."/>
            <person name="Roberts A."/>
            <person name="Saif S."/>
            <person name="Shea T."/>
            <person name="Sykes S."/>
            <person name="Wortman J."/>
            <person name="Nusbaum C."/>
            <person name="Birren B."/>
        </authorList>
    </citation>
    <scope>NUCLEOTIDE SEQUENCE [LARGE SCALE GENOMIC DNA]</scope>
    <source>
        <strain evidence="1 2">CIP 107465</strain>
    </source>
</reference>
<dbReference type="RefSeq" id="WP_018679284.1">
    <property type="nucleotide sequence ID" value="NZ_AYEV01000015.1"/>
</dbReference>
<dbReference type="EMBL" id="AYEV01000015">
    <property type="protein sequence ID" value="ESK55568.1"/>
    <property type="molecule type" value="Genomic_DNA"/>
</dbReference>
<evidence type="ECO:0000313" key="2">
    <source>
        <dbReference type="Proteomes" id="UP000017404"/>
    </source>
</evidence>